<comment type="caution">
    <text evidence="2">The sequence shown here is derived from an EMBL/GenBank/DDBJ whole genome shotgun (WGS) entry which is preliminary data.</text>
</comment>
<keyword evidence="3" id="KW-1185">Reference proteome</keyword>
<evidence type="ECO:0000313" key="2">
    <source>
        <dbReference type="EMBL" id="KAA2212623.1"/>
    </source>
</evidence>
<feature type="signal peptide" evidence="1">
    <location>
        <begin position="1"/>
        <end position="25"/>
    </location>
</feature>
<dbReference type="AlphaFoldDB" id="A0A5B2TEU6"/>
<dbReference type="RefSeq" id="WP_149812651.1">
    <property type="nucleotide sequence ID" value="NZ_VUKA01000006.1"/>
</dbReference>
<protein>
    <submittedName>
        <fullName evidence="2">Uncharacterized protein</fullName>
    </submittedName>
</protein>
<dbReference type="Proteomes" id="UP000322110">
    <property type="component" value="Unassembled WGS sequence"/>
</dbReference>
<evidence type="ECO:0000313" key="3">
    <source>
        <dbReference type="Proteomes" id="UP000322110"/>
    </source>
</evidence>
<feature type="chain" id="PRO_5022871211" evidence="1">
    <location>
        <begin position="26"/>
        <end position="67"/>
    </location>
</feature>
<reference evidence="2 3" key="1">
    <citation type="journal article" date="2015" name="Int. J. Syst. Evol. Microbiol.">
        <title>Roseomonas oryzae sp. nov., isolated from paddy rhizosphere soil.</title>
        <authorList>
            <person name="Ramaprasad E.V."/>
            <person name="Sasikala Ch."/>
            <person name="Ramana Ch.V."/>
        </authorList>
    </citation>
    <scope>NUCLEOTIDE SEQUENCE [LARGE SCALE GENOMIC DNA]</scope>
    <source>
        <strain evidence="2 3">KCTC 42542</strain>
    </source>
</reference>
<accession>A0A5B2TEU6</accession>
<keyword evidence="1" id="KW-0732">Signal</keyword>
<evidence type="ECO:0000256" key="1">
    <source>
        <dbReference type="SAM" id="SignalP"/>
    </source>
</evidence>
<organism evidence="2 3">
    <name type="scientific">Teichococcus oryzae</name>
    <dbReference type="NCBI Taxonomy" id="1608942"/>
    <lineage>
        <taxon>Bacteria</taxon>
        <taxon>Pseudomonadati</taxon>
        <taxon>Pseudomonadota</taxon>
        <taxon>Alphaproteobacteria</taxon>
        <taxon>Acetobacterales</taxon>
        <taxon>Roseomonadaceae</taxon>
        <taxon>Roseomonas</taxon>
    </lineage>
</organism>
<proteinExistence type="predicted"/>
<dbReference type="OrthoDB" id="7284082at2"/>
<name>A0A5B2TEU6_9PROT</name>
<sequence>MMRLPLLFAAPTALLLAGCGGQAPAPDFSGARGTTVQAIRGEAASVAPLQPEAGDIWSEGLTPSARP</sequence>
<gene>
    <name evidence="2" type="ORF">F0Q34_12940</name>
</gene>
<dbReference type="PROSITE" id="PS51257">
    <property type="entry name" value="PROKAR_LIPOPROTEIN"/>
    <property type="match status" value="1"/>
</dbReference>
<dbReference type="EMBL" id="VUKA01000006">
    <property type="protein sequence ID" value="KAA2212623.1"/>
    <property type="molecule type" value="Genomic_DNA"/>
</dbReference>